<organism evidence="2 3">
    <name type="scientific">Elysia crispata</name>
    <name type="common">lettuce slug</name>
    <dbReference type="NCBI Taxonomy" id="231223"/>
    <lineage>
        <taxon>Eukaryota</taxon>
        <taxon>Metazoa</taxon>
        <taxon>Spiralia</taxon>
        <taxon>Lophotrochozoa</taxon>
        <taxon>Mollusca</taxon>
        <taxon>Gastropoda</taxon>
        <taxon>Heterobranchia</taxon>
        <taxon>Euthyneura</taxon>
        <taxon>Panpulmonata</taxon>
        <taxon>Sacoglossa</taxon>
        <taxon>Placobranchoidea</taxon>
        <taxon>Plakobranchidae</taxon>
        <taxon>Elysia</taxon>
    </lineage>
</organism>
<dbReference type="EMBL" id="JAWDGP010001250">
    <property type="protein sequence ID" value="KAK3793418.1"/>
    <property type="molecule type" value="Genomic_DNA"/>
</dbReference>
<comment type="caution">
    <text evidence="2">The sequence shown here is derived from an EMBL/GenBank/DDBJ whole genome shotgun (WGS) entry which is preliminary data.</text>
</comment>
<feature type="region of interest" description="Disordered" evidence="1">
    <location>
        <begin position="151"/>
        <end position="174"/>
    </location>
</feature>
<evidence type="ECO:0000313" key="3">
    <source>
        <dbReference type="Proteomes" id="UP001283361"/>
    </source>
</evidence>
<accession>A0AAE1ASZ2</accession>
<dbReference type="Proteomes" id="UP001283361">
    <property type="component" value="Unassembled WGS sequence"/>
</dbReference>
<protein>
    <submittedName>
        <fullName evidence="2">Uncharacterized protein</fullName>
    </submittedName>
</protein>
<evidence type="ECO:0000313" key="2">
    <source>
        <dbReference type="EMBL" id="KAK3793418.1"/>
    </source>
</evidence>
<proteinExistence type="predicted"/>
<sequence>MRLIETPSLEGFDNLPKTFASPGFVNTSFGGGRPPPRSGGGLPCFLDPPVTALLQRGNHNNTPSSDPPVGGAGVWLRETPQASSFSPVGAKGRRRNKRLLGLKEALIYTRLLQTNRCGRHLLASPGHGPPWSAPKENLRVGQIVFTFDNMPEPRTDGGLSTNSVGEASQSDRRDRGATLAFPIPPEWWPLNDCPCFAIHSRGGEAPSFRGLRPPWDNSKSPMKHRRHPWWAWPFMVARSGQPFHSRWGRKVAPRGSRARPAGATFFQGGFAWWVRHLPRGFDPSNPLRYVQRIPRFLRGRSPSTHTRSRSDDRGQHSRKNPQRASFTWKINGFNAGMLESGVANMLPFGRV</sequence>
<feature type="compositionally biased region" description="Polar residues" evidence="1">
    <location>
        <begin position="158"/>
        <end position="168"/>
    </location>
</feature>
<evidence type="ECO:0000256" key="1">
    <source>
        <dbReference type="SAM" id="MobiDB-lite"/>
    </source>
</evidence>
<feature type="region of interest" description="Disordered" evidence="1">
    <location>
        <begin position="54"/>
        <end position="75"/>
    </location>
</feature>
<gene>
    <name evidence="2" type="ORF">RRG08_015260</name>
</gene>
<feature type="region of interest" description="Disordered" evidence="1">
    <location>
        <begin position="298"/>
        <end position="325"/>
    </location>
</feature>
<keyword evidence="3" id="KW-1185">Reference proteome</keyword>
<name>A0AAE1ASZ2_9GAST</name>
<dbReference type="AlphaFoldDB" id="A0AAE1ASZ2"/>
<reference evidence="2" key="1">
    <citation type="journal article" date="2023" name="G3 (Bethesda)">
        <title>A reference genome for the long-term kleptoplast-retaining sea slug Elysia crispata morphotype clarki.</title>
        <authorList>
            <person name="Eastman K.E."/>
            <person name="Pendleton A.L."/>
            <person name="Shaikh M.A."/>
            <person name="Suttiyut T."/>
            <person name="Ogas R."/>
            <person name="Tomko P."/>
            <person name="Gavelis G."/>
            <person name="Widhalm J.R."/>
            <person name="Wisecaver J.H."/>
        </authorList>
    </citation>
    <scope>NUCLEOTIDE SEQUENCE</scope>
    <source>
        <strain evidence="2">ECLA1</strain>
    </source>
</reference>